<feature type="region of interest" description="Disordered" evidence="1">
    <location>
        <begin position="136"/>
        <end position="168"/>
    </location>
</feature>
<keyword evidence="3" id="KW-1185">Reference proteome</keyword>
<evidence type="ECO:0000313" key="2">
    <source>
        <dbReference type="EMBL" id="GGA72231.1"/>
    </source>
</evidence>
<name>A0A916W7D0_9HYPH</name>
<dbReference type="GO" id="GO:0003677">
    <property type="term" value="F:DNA binding"/>
    <property type="evidence" value="ECO:0007669"/>
    <property type="project" value="InterPro"/>
</dbReference>
<dbReference type="Proteomes" id="UP000636264">
    <property type="component" value="Unassembled WGS sequence"/>
</dbReference>
<reference evidence="2" key="1">
    <citation type="journal article" date="2014" name="Int. J. Syst. Evol. Microbiol.">
        <title>Complete genome sequence of Corynebacterium casei LMG S-19264T (=DSM 44701T), isolated from a smear-ripened cheese.</title>
        <authorList>
            <consortium name="US DOE Joint Genome Institute (JGI-PGF)"/>
            <person name="Walter F."/>
            <person name="Albersmeier A."/>
            <person name="Kalinowski J."/>
            <person name="Ruckert C."/>
        </authorList>
    </citation>
    <scope>NUCLEOTIDE SEQUENCE</scope>
    <source>
        <strain evidence="2">CGMCC 1.15320</strain>
    </source>
</reference>
<accession>A0A916W7D0</accession>
<dbReference type="AlphaFoldDB" id="A0A916W7D0"/>
<dbReference type="GO" id="GO:0032784">
    <property type="term" value="P:regulation of DNA-templated transcription elongation"/>
    <property type="evidence" value="ECO:0007669"/>
    <property type="project" value="InterPro"/>
</dbReference>
<proteinExistence type="predicted"/>
<evidence type="ECO:0008006" key="4">
    <source>
        <dbReference type="Google" id="ProtNLM"/>
    </source>
</evidence>
<dbReference type="EMBL" id="BMIF01000008">
    <property type="protein sequence ID" value="GGA72231.1"/>
    <property type="molecule type" value="Genomic_DNA"/>
</dbReference>
<protein>
    <recommendedName>
        <fullName evidence="4">Transcription elongation factor GreA/GreB C-terminal domain-containing protein</fullName>
    </recommendedName>
</protein>
<evidence type="ECO:0000256" key="1">
    <source>
        <dbReference type="SAM" id="MobiDB-lite"/>
    </source>
</evidence>
<dbReference type="RefSeq" id="WP_188721662.1">
    <property type="nucleotide sequence ID" value="NZ_BMIF01000008.1"/>
</dbReference>
<comment type="caution">
    <text evidence="2">The sequence shown here is derived from an EMBL/GenBank/DDBJ whole genome shotgun (WGS) entry which is preliminary data.</text>
</comment>
<dbReference type="Gene3D" id="3.10.50.30">
    <property type="entry name" value="Transcription elongation factor, GreA/GreB, C-terminal domain"/>
    <property type="match status" value="1"/>
</dbReference>
<evidence type="ECO:0000313" key="3">
    <source>
        <dbReference type="Proteomes" id="UP000636264"/>
    </source>
</evidence>
<organism evidence="2 3">
    <name type="scientific">Nitratireductor aestuarii</name>
    <dbReference type="NCBI Taxonomy" id="1735103"/>
    <lineage>
        <taxon>Bacteria</taxon>
        <taxon>Pseudomonadati</taxon>
        <taxon>Pseudomonadota</taxon>
        <taxon>Alphaproteobacteria</taxon>
        <taxon>Hyphomicrobiales</taxon>
        <taxon>Phyllobacteriaceae</taxon>
        <taxon>Nitratireductor</taxon>
    </lineage>
</organism>
<gene>
    <name evidence="2" type="ORF">GCM10011385_27620</name>
</gene>
<dbReference type="InterPro" id="IPR036953">
    <property type="entry name" value="GreA/GreB_C_sf"/>
</dbReference>
<sequence length="168" mass="18613">MTMDTSSCHLTTRDHLILERMATRFSHLDTFYARMLRRKVRDSRLYLRDDIPTEVAVLNSWISYRIGSEDFGPHQLVELTPEDAGHAHLSVYTVRGLGLLGLAEGASAMIETPEGAWETVRLTRVQHTVRGPLAESRTGGEVVAFRTKARPSAGSPWSPNDDPGPTAA</sequence>
<reference evidence="2" key="2">
    <citation type="submission" date="2020-09" db="EMBL/GenBank/DDBJ databases">
        <authorList>
            <person name="Sun Q."/>
            <person name="Zhou Y."/>
        </authorList>
    </citation>
    <scope>NUCLEOTIDE SEQUENCE</scope>
    <source>
        <strain evidence="2">CGMCC 1.15320</strain>
    </source>
</reference>